<feature type="coiled-coil region" evidence="1">
    <location>
        <begin position="45"/>
        <end position="74"/>
    </location>
</feature>
<gene>
    <name evidence="3" type="ORF">M9Y10_022756</name>
</gene>
<reference evidence="3 4" key="1">
    <citation type="submission" date="2024-04" db="EMBL/GenBank/DDBJ databases">
        <title>Tritrichomonas musculus Genome.</title>
        <authorList>
            <person name="Alves-Ferreira E."/>
            <person name="Grigg M."/>
            <person name="Lorenzi H."/>
            <person name="Galac M."/>
        </authorList>
    </citation>
    <scope>NUCLEOTIDE SEQUENCE [LARGE SCALE GENOMIC DNA]</scope>
    <source>
        <strain evidence="3 4">EAF2021</strain>
    </source>
</reference>
<feature type="region of interest" description="Disordered" evidence="2">
    <location>
        <begin position="1"/>
        <end position="23"/>
    </location>
</feature>
<proteinExistence type="predicted"/>
<dbReference type="EMBL" id="JAPFFF010000003">
    <property type="protein sequence ID" value="KAK8894321.1"/>
    <property type="molecule type" value="Genomic_DNA"/>
</dbReference>
<feature type="coiled-coil region" evidence="1">
    <location>
        <begin position="103"/>
        <end position="148"/>
    </location>
</feature>
<evidence type="ECO:0000256" key="2">
    <source>
        <dbReference type="SAM" id="MobiDB-lite"/>
    </source>
</evidence>
<dbReference type="Proteomes" id="UP001470230">
    <property type="component" value="Unassembled WGS sequence"/>
</dbReference>
<keyword evidence="4" id="KW-1185">Reference proteome</keyword>
<evidence type="ECO:0008006" key="5">
    <source>
        <dbReference type="Google" id="ProtNLM"/>
    </source>
</evidence>
<evidence type="ECO:0000256" key="1">
    <source>
        <dbReference type="SAM" id="Coils"/>
    </source>
</evidence>
<sequence>MDIPPVEHLPSFNTLIKGDEPVDENSLDQKKLDALDCNNININKIFNLFDNNQEEEEEIQFEEEEEEVQFEEDNELEAKIMEYKEAIHNMSIPNEQNSELCNYDFENMDISEINKEIEKTKKEIETDEETFQQQMQEIQKQKEASEQVTLLRRKAIALYNELISWTQSKLETDFPDSNVKTCPPLPKDVYDNYSKDPDAIFEQILLYFKDVKKEIKRK</sequence>
<keyword evidence="1" id="KW-0175">Coiled coil</keyword>
<evidence type="ECO:0000313" key="4">
    <source>
        <dbReference type="Proteomes" id="UP001470230"/>
    </source>
</evidence>
<comment type="caution">
    <text evidence="3">The sequence shown here is derived from an EMBL/GenBank/DDBJ whole genome shotgun (WGS) entry which is preliminary data.</text>
</comment>
<name>A0ABR2KU55_9EUKA</name>
<organism evidence="3 4">
    <name type="scientific">Tritrichomonas musculus</name>
    <dbReference type="NCBI Taxonomy" id="1915356"/>
    <lineage>
        <taxon>Eukaryota</taxon>
        <taxon>Metamonada</taxon>
        <taxon>Parabasalia</taxon>
        <taxon>Tritrichomonadida</taxon>
        <taxon>Tritrichomonadidae</taxon>
        <taxon>Tritrichomonas</taxon>
    </lineage>
</organism>
<accession>A0ABR2KU55</accession>
<protein>
    <recommendedName>
        <fullName evidence="5">AATF leucine zipper-containing domain-containing protein</fullName>
    </recommendedName>
</protein>
<evidence type="ECO:0000313" key="3">
    <source>
        <dbReference type="EMBL" id="KAK8894321.1"/>
    </source>
</evidence>